<keyword evidence="7 18" id="KW-0378">Hydrolase</keyword>
<keyword evidence="5" id="KW-0964">Secreted</keyword>
<comment type="subunit">
    <text evidence="4">Monomer.</text>
</comment>
<keyword evidence="12" id="KW-0624">Polysaccharide degradation</keyword>
<dbReference type="RefSeq" id="XP_040693157.1">
    <property type="nucleotide sequence ID" value="XM_040827649.1"/>
</dbReference>
<evidence type="ECO:0000256" key="15">
    <source>
        <dbReference type="ARBA" id="ARBA00038929"/>
    </source>
</evidence>
<dbReference type="PANTHER" id="PTHR31297:SF1">
    <property type="entry name" value="GLUCAN 1,3-BETA-GLUCOSIDASE I_II-RELATED"/>
    <property type="match status" value="1"/>
</dbReference>
<dbReference type="GO" id="GO:0004338">
    <property type="term" value="F:glucan exo-1,3-beta-glucosidase activity"/>
    <property type="evidence" value="ECO:0007669"/>
    <property type="project" value="UniProtKB-EC"/>
</dbReference>
<evidence type="ECO:0000313" key="22">
    <source>
        <dbReference type="Proteomes" id="UP000184383"/>
    </source>
</evidence>
<proteinExistence type="inferred from homology"/>
<dbReference type="GO" id="GO:0071555">
    <property type="term" value="P:cell wall organization"/>
    <property type="evidence" value="ECO:0007669"/>
    <property type="project" value="UniProtKB-KW"/>
</dbReference>
<feature type="domain" description="Glycoside hydrolase family 5" evidence="20">
    <location>
        <begin position="87"/>
        <end position="318"/>
    </location>
</feature>
<dbReference type="GO" id="GO:0005576">
    <property type="term" value="C:extracellular region"/>
    <property type="evidence" value="ECO:0007669"/>
    <property type="project" value="UniProtKB-SubCell"/>
</dbReference>
<evidence type="ECO:0000256" key="12">
    <source>
        <dbReference type="ARBA" id="ARBA00023326"/>
    </source>
</evidence>
<comment type="subcellular location">
    <subcellularLocation>
        <location evidence="2">Secreted</location>
    </subcellularLocation>
</comment>
<gene>
    <name evidence="21" type="ORF">ASPWEDRAFT_104504</name>
</gene>
<dbReference type="OrthoDB" id="62120at2759"/>
<dbReference type="FunFam" id="3.20.20.80:FF:000033">
    <property type="entry name" value="Glucan 1,3-beta-glucosidase A"/>
    <property type="match status" value="1"/>
</dbReference>
<evidence type="ECO:0000256" key="8">
    <source>
        <dbReference type="ARBA" id="ARBA00023211"/>
    </source>
</evidence>
<evidence type="ECO:0000256" key="7">
    <source>
        <dbReference type="ARBA" id="ARBA00022801"/>
    </source>
</evidence>
<evidence type="ECO:0000256" key="18">
    <source>
        <dbReference type="RuleBase" id="RU361153"/>
    </source>
</evidence>
<evidence type="ECO:0000256" key="5">
    <source>
        <dbReference type="ARBA" id="ARBA00022525"/>
    </source>
</evidence>
<evidence type="ECO:0000256" key="9">
    <source>
        <dbReference type="ARBA" id="ARBA00023277"/>
    </source>
</evidence>
<dbReference type="GeneID" id="63743497"/>
<dbReference type="InterPro" id="IPR017853">
    <property type="entry name" value="GH"/>
</dbReference>
<keyword evidence="22" id="KW-1185">Reference proteome</keyword>
<evidence type="ECO:0000256" key="17">
    <source>
        <dbReference type="ARBA" id="ARBA00041265"/>
    </source>
</evidence>
<evidence type="ECO:0000313" key="21">
    <source>
        <dbReference type="EMBL" id="OJJ39481.1"/>
    </source>
</evidence>
<feature type="signal peptide" evidence="19">
    <location>
        <begin position="1"/>
        <end position="22"/>
    </location>
</feature>
<evidence type="ECO:0000259" key="20">
    <source>
        <dbReference type="Pfam" id="PF00150"/>
    </source>
</evidence>
<dbReference type="Pfam" id="PF00150">
    <property type="entry name" value="Cellulase"/>
    <property type="match status" value="1"/>
</dbReference>
<keyword evidence="9" id="KW-0119">Carbohydrate metabolism</keyword>
<dbReference type="EMBL" id="KV878210">
    <property type="protein sequence ID" value="OJJ39481.1"/>
    <property type="molecule type" value="Genomic_DNA"/>
</dbReference>
<protein>
    <recommendedName>
        <fullName evidence="15">glucan 1,3-beta-glucosidase</fullName>
        <ecNumber evidence="15">3.2.1.58</ecNumber>
    </recommendedName>
    <alternativeName>
        <fullName evidence="17">Exo-1,3-beta-glucanase 1</fullName>
    </alternativeName>
    <alternativeName>
        <fullName evidence="16">Exo-1,3-beta-glucanase A</fullName>
    </alternativeName>
</protein>
<keyword evidence="10 18" id="KW-0326">Glycosidase</keyword>
<keyword evidence="6 19" id="KW-0732">Signal</keyword>
<evidence type="ECO:0000256" key="6">
    <source>
        <dbReference type="ARBA" id="ARBA00022729"/>
    </source>
</evidence>
<evidence type="ECO:0000256" key="10">
    <source>
        <dbReference type="ARBA" id="ARBA00023295"/>
    </source>
</evidence>
<evidence type="ECO:0000256" key="2">
    <source>
        <dbReference type="ARBA" id="ARBA00004613"/>
    </source>
</evidence>
<dbReference type="PANTHER" id="PTHR31297">
    <property type="entry name" value="GLUCAN ENDO-1,6-BETA-GLUCOSIDASE B"/>
    <property type="match status" value="1"/>
</dbReference>
<reference evidence="22" key="1">
    <citation type="journal article" date="2017" name="Genome Biol.">
        <title>Comparative genomics reveals high biological diversity and specific adaptations in the industrially and medically important fungal genus Aspergillus.</title>
        <authorList>
            <person name="de Vries R.P."/>
            <person name="Riley R."/>
            <person name="Wiebenga A."/>
            <person name="Aguilar-Osorio G."/>
            <person name="Amillis S."/>
            <person name="Uchima C.A."/>
            <person name="Anderluh G."/>
            <person name="Asadollahi M."/>
            <person name="Askin M."/>
            <person name="Barry K."/>
            <person name="Battaglia E."/>
            <person name="Bayram O."/>
            <person name="Benocci T."/>
            <person name="Braus-Stromeyer S.A."/>
            <person name="Caldana C."/>
            <person name="Canovas D."/>
            <person name="Cerqueira G.C."/>
            <person name="Chen F."/>
            <person name="Chen W."/>
            <person name="Choi C."/>
            <person name="Clum A."/>
            <person name="Dos Santos R.A."/>
            <person name="Damasio A.R."/>
            <person name="Diallinas G."/>
            <person name="Emri T."/>
            <person name="Fekete E."/>
            <person name="Flipphi M."/>
            <person name="Freyberg S."/>
            <person name="Gallo A."/>
            <person name="Gournas C."/>
            <person name="Habgood R."/>
            <person name="Hainaut M."/>
            <person name="Harispe M.L."/>
            <person name="Henrissat B."/>
            <person name="Hilden K.S."/>
            <person name="Hope R."/>
            <person name="Hossain A."/>
            <person name="Karabika E."/>
            <person name="Karaffa L."/>
            <person name="Karanyi Z."/>
            <person name="Krasevec N."/>
            <person name="Kuo A."/>
            <person name="Kusch H."/>
            <person name="LaButti K."/>
            <person name="Lagendijk E.L."/>
            <person name="Lapidus A."/>
            <person name="Levasseur A."/>
            <person name="Lindquist E."/>
            <person name="Lipzen A."/>
            <person name="Logrieco A.F."/>
            <person name="MacCabe A."/>
            <person name="Maekelae M.R."/>
            <person name="Malavazi I."/>
            <person name="Melin P."/>
            <person name="Meyer V."/>
            <person name="Mielnichuk N."/>
            <person name="Miskei M."/>
            <person name="Molnar A.P."/>
            <person name="Mule G."/>
            <person name="Ngan C.Y."/>
            <person name="Orejas M."/>
            <person name="Orosz E."/>
            <person name="Ouedraogo J.P."/>
            <person name="Overkamp K.M."/>
            <person name="Park H.-S."/>
            <person name="Perrone G."/>
            <person name="Piumi F."/>
            <person name="Punt P.J."/>
            <person name="Ram A.F."/>
            <person name="Ramon A."/>
            <person name="Rauscher S."/>
            <person name="Record E."/>
            <person name="Riano-Pachon D.M."/>
            <person name="Robert V."/>
            <person name="Roehrig J."/>
            <person name="Ruller R."/>
            <person name="Salamov A."/>
            <person name="Salih N.S."/>
            <person name="Samson R.A."/>
            <person name="Sandor E."/>
            <person name="Sanguinetti M."/>
            <person name="Schuetze T."/>
            <person name="Sepcic K."/>
            <person name="Shelest E."/>
            <person name="Sherlock G."/>
            <person name="Sophianopoulou V."/>
            <person name="Squina F.M."/>
            <person name="Sun H."/>
            <person name="Susca A."/>
            <person name="Todd R.B."/>
            <person name="Tsang A."/>
            <person name="Unkles S.E."/>
            <person name="van de Wiele N."/>
            <person name="van Rossen-Uffink D."/>
            <person name="Oliveira J.V."/>
            <person name="Vesth T.C."/>
            <person name="Visser J."/>
            <person name="Yu J.-H."/>
            <person name="Zhou M."/>
            <person name="Andersen M.R."/>
            <person name="Archer D.B."/>
            <person name="Baker S.E."/>
            <person name="Benoit I."/>
            <person name="Brakhage A.A."/>
            <person name="Braus G.H."/>
            <person name="Fischer R."/>
            <person name="Frisvad J.C."/>
            <person name="Goldman G.H."/>
            <person name="Houbraken J."/>
            <person name="Oakley B."/>
            <person name="Pocsi I."/>
            <person name="Scazzocchio C."/>
            <person name="Seiboth B."/>
            <person name="vanKuyk P.A."/>
            <person name="Wortman J."/>
            <person name="Dyer P.S."/>
            <person name="Grigoriev I.V."/>
        </authorList>
    </citation>
    <scope>NUCLEOTIDE SEQUENCE [LARGE SCALE GENOMIC DNA]</scope>
    <source>
        <strain evidence="22">DTO 134E9</strain>
    </source>
</reference>
<name>A0A1L9RX02_ASPWE</name>
<dbReference type="InterPro" id="IPR001547">
    <property type="entry name" value="Glyco_hydro_5"/>
</dbReference>
<evidence type="ECO:0000256" key="11">
    <source>
        <dbReference type="ARBA" id="ARBA00023316"/>
    </source>
</evidence>
<sequence length="423" mass="46502">MFVRFSKKALLALSLVAAVAKAAPPRVGLTSRDLTFDYDNDKLRGVNLGGWLVLEPWITPSIFDGAGEAAVDEWTLCETLGKEEAKARLSAHWNSFVSQADFDEIAEAGLNHVRIPVGYWAVSPVEGEPYVDGQLEALDNAIGWAQAAGIKVLIDLHGAPGSQNGFDNSGHRGAINWLPGNSKQDPALLSIKLLAERYTKYADVVTAIEAINEPNIPGGLSKGGLEKYYYDSWGAVREHNDDTTVVLSDGFLSTESWNGFMTDDKGVWNVMMDAHHYEVFDDGLLAMDISSHTRAACQFSAEHIQPTDKWTIVGEWTAALTDCTKYLNGRGIGARYDGTKPGSSKIGDCGVRLQGRTADLPAEEKTKLRQFIEAQLDAYEKKTGWIFWTWKTEGSPEWDMRQLLAEGVFPQPLTDRAFPPQCA</sequence>
<evidence type="ECO:0000256" key="16">
    <source>
        <dbReference type="ARBA" id="ARBA00041261"/>
    </source>
</evidence>
<dbReference type="GO" id="GO:0009986">
    <property type="term" value="C:cell surface"/>
    <property type="evidence" value="ECO:0007669"/>
    <property type="project" value="TreeGrafter"/>
</dbReference>
<evidence type="ECO:0000256" key="1">
    <source>
        <dbReference type="ARBA" id="ARBA00001936"/>
    </source>
</evidence>
<dbReference type="SUPFAM" id="SSF51445">
    <property type="entry name" value="(Trans)glycosidases"/>
    <property type="match status" value="1"/>
</dbReference>
<dbReference type="VEuPathDB" id="FungiDB:ASPWEDRAFT_104504"/>
<evidence type="ECO:0000256" key="3">
    <source>
        <dbReference type="ARBA" id="ARBA00005641"/>
    </source>
</evidence>
<evidence type="ECO:0000256" key="4">
    <source>
        <dbReference type="ARBA" id="ARBA00011245"/>
    </source>
</evidence>
<comment type="cofactor">
    <cofactor evidence="1">
        <name>Mn(2+)</name>
        <dbReference type="ChEBI" id="CHEBI:29035"/>
    </cofactor>
</comment>
<organism evidence="21 22">
    <name type="scientific">Aspergillus wentii DTO 134E9</name>
    <dbReference type="NCBI Taxonomy" id="1073089"/>
    <lineage>
        <taxon>Eukaryota</taxon>
        <taxon>Fungi</taxon>
        <taxon>Dikarya</taxon>
        <taxon>Ascomycota</taxon>
        <taxon>Pezizomycotina</taxon>
        <taxon>Eurotiomycetes</taxon>
        <taxon>Eurotiomycetidae</taxon>
        <taxon>Eurotiales</taxon>
        <taxon>Aspergillaceae</taxon>
        <taxon>Aspergillus</taxon>
        <taxon>Aspergillus subgen. Cremei</taxon>
    </lineage>
</organism>
<keyword evidence="8" id="KW-0464">Manganese</keyword>
<dbReference type="EC" id="3.2.1.58" evidence="15"/>
<accession>A0A1L9RX02</accession>
<dbReference type="InterPro" id="IPR050386">
    <property type="entry name" value="Glycosyl_hydrolase_5"/>
</dbReference>
<comment type="similarity">
    <text evidence="3 18">Belongs to the glycosyl hydrolase 5 (cellulase A) family.</text>
</comment>
<dbReference type="AlphaFoldDB" id="A0A1L9RX02"/>
<dbReference type="Gene3D" id="3.20.20.80">
    <property type="entry name" value="Glycosidases"/>
    <property type="match status" value="1"/>
</dbReference>
<dbReference type="STRING" id="1073089.A0A1L9RX02"/>
<feature type="chain" id="PRO_5012769957" description="glucan 1,3-beta-glucosidase" evidence="19">
    <location>
        <begin position="23"/>
        <end position="423"/>
    </location>
</feature>
<evidence type="ECO:0000256" key="14">
    <source>
        <dbReference type="ARBA" id="ARBA00037254"/>
    </source>
</evidence>
<dbReference type="GO" id="GO:0009251">
    <property type="term" value="P:glucan catabolic process"/>
    <property type="evidence" value="ECO:0007669"/>
    <property type="project" value="TreeGrafter"/>
</dbReference>
<evidence type="ECO:0000256" key="13">
    <source>
        <dbReference type="ARBA" id="ARBA00036824"/>
    </source>
</evidence>
<keyword evidence="11" id="KW-0961">Cell wall biogenesis/degradation</keyword>
<comment type="function">
    <text evidence="14">Beta-glucanases participate in the metabolism of beta-glucan, the main structural component of the cell wall. It could also function biosynthetically as a transglycosylase.</text>
</comment>
<evidence type="ECO:0000256" key="19">
    <source>
        <dbReference type="SAM" id="SignalP"/>
    </source>
</evidence>
<dbReference type="Proteomes" id="UP000184383">
    <property type="component" value="Unassembled WGS sequence"/>
</dbReference>
<comment type="catalytic activity">
    <reaction evidence="13">
        <text>Successive hydrolysis of beta-D-glucose units from the non-reducing ends of (1-&gt;3)-beta-D-glucans, releasing alpha-glucose.</text>
        <dbReference type="EC" id="3.2.1.58"/>
    </reaction>
</comment>